<dbReference type="InterPro" id="IPR008333">
    <property type="entry name" value="Cbr1-like_FAD-bd_dom"/>
</dbReference>
<dbReference type="InterPro" id="IPR050415">
    <property type="entry name" value="MRET"/>
</dbReference>
<dbReference type="PROSITE" id="PS51384">
    <property type="entry name" value="FAD_FR"/>
    <property type="match status" value="1"/>
</dbReference>
<gene>
    <name evidence="3" type="ORF">TBH_C2622</name>
</gene>
<dbReference type="PROSITE" id="PS00197">
    <property type="entry name" value="2FE2S_FER_1"/>
    <property type="match status" value="1"/>
</dbReference>
<sequence length="333" mass="37471">MSFTVKLSPSGHTFEVEEGETILDAAIRQDIGLPYGCRNGFCGACIATQLSGEIEYPDGEPDKLLDASDDACLPCQAVPASDVELKVREIQAAKEIEPRIMPVKVAKIDHLADDVVRLYLKLPEEQRLQFLAGQYLDFILEDGRRRAFSIANAPHDEKYIELHIRHVDGGVFTDWAFTQMKEKTILRIEAPLGGFTLNEDSDRPMLFIAGGTGFAPVKAQIEHAFHSGITRPMELYWGVRAQADLYLPDLPRQWEKEHDNFRFIPVLSEPDADWEGRTGWVHEAVLEDHDNPADYDIYMAGPPVMVKAARDTLVAKGVPEEQMYYDSFEYAAD</sequence>
<dbReference type="InterPro" id="IPR006058">
    <property type="entry name" value="2Fe2S_fd_BS"/>
</dbReference>
<dbReference type="InterPro" id="IPR017927">
    <property type="entry name" value="FAD-bd_FR_type"/>
</dbReference>
<organism evidence="3 4">
    <name type="scientific">Thiolapillus brandeum</name>
    <dbReference type="NCBI Taxonomy" id="1076588"/>
    <lineage>
        <taxon>Bacteria</taxon>
        <taxon>Pseudomonadati</taxon>
        <taxon>Pseudomonadota</taxon>
        <taxon>Gammaproteobacteria</taxon>
        <taxon>Chromatiales</taxon>
        <taxon>Sedimenticolaceae</taxon>
        <taxon>Thiolapillus</taxon>
    </lineage>
</organism>
<dbReference type="Pfam" id="PF00175">
    <property type="entry name" value="NAD_binding_1"/>
    <property type="match status" value="1"/>
</dbReference>
<proteinExistence type="predicted"/>
<dbReference type="InterPro" id="IPR001041">
    <property type="entry name" value="2Fe-2S_ferredoxin-type"/>
</dbReference>
<dbReference type="CDD" id="cd06189">
    <property type="entry name" value="flavin_oxioreductase"/>
    <property type="match status" value="1"/>
</dbReference>
<dbReference type="InterPro" id="IPR039261">
    <property type="entry name" value="FNR_nucleotide-bd"/>
</dbReference>
<dbReference type="InterPro" id="IPR036010">
    <property type="entry name" value="2Fe-2S_ferredoxin-like_sf"/>
</dbReference>
<keyword evidence="3" id="KW-0560">Oxidoreductase</keyword>
<protein>
    <submittedName>
        <fullName evidence="3">CDP-6-deoxy-delta-3,4-glucoseen reductase</fullName>
        <ecNumber evidence="3">1.17.1.1</ecNumber>
    </submittedName>
</protein>
<dbReference type="PROSITE" id="PS51085">
    <property type="entry name" value="2FE2S_FER_2"/>
    <property type="match status" value="1"/>
</dbReference>
<dbReference type="Pfam" id="PF00111">
    <property type="entry name" value="Fer2"/>
    <property type="match status" value="1"/>
</dbReference>
<keyword evidence="4" id="KW-1185">Reference proteome</keyword>
<dbReference type="PANTHER" id="PTHR47354:SF5">
    <property type="entry name" value="PROTEIN RFBI"/>
    <property type="match status" value="1"/>
</dbReference>
<accession>A0A7U6GL03</accession>
<dbReference type="PRINTS" id="PR00410">
    <property type="entry name" value="PHEHYDRXLASE"/>
</dbReference>
<dbReference type="RefSeq" id="WP_041069285.1">
    <property type="nucleotide sequence ID" value="NZ_AP012273.1"/>
</dbReference>
<dbReference type="GO" id="GO:0051537">
    <property type="term" value="F:2 iron, 2 sulfur cluster binding"/>
    <property type="evidence" value="ECO:0007669"/>
    <property type="project" value="InterPro"/>
</dbReference>
<evidence type="ECO:0000259" key="2">
    <source>
        <dbReference type="PROSITE" id="PS51384"/>
    </source>
</evidence>
<dbReference type="Gene3D" id="2.40.30.10">
    <property type="entry name" value="Translation factors"/>
    <property type="match status" value="1"/>
</dbReference>
<dbReference type="SUPFAM" id="SSF54292">
    <property type="entry name" value="2Fe-2S ferredoxin-like"/>
    <property type="match status" value="1"/>
</dbReference>
<dbReference type="KEGG" id="tbn:TBH_C2622"/>
<evidence type="ECO:0000259" key="1">
    <source>
        <dbReference type="PROSITE" id="PS51085"/>
    </source>
</evidence>
<dbReference type="InterPro" id="IPR017938">
    <property type="entry name" value="Riboflavin_synthase-like_b-brl"/>
</dbReference>
<dbReference type="EC" id="1.17.1.1" evidence="3"/>
<dbReference type="CDD" id="cd00207">
    <property type="entry name" value="fer2"/>
    <property type="match status" value="1"/>
</dbReference>
<dbReference type="AlphaFoldDB" id="A0A7U6GL03"/>
<feature type="domain" description="2Fe-2S ferredoxin-type" evidence="1">
    <location>
        <begin position="3"/>
        <end position="91"/>
    </location>
</feature>
<feature type="domain" description="FAD-binding FR-type" evidence="2">
    <location>
        <begin position="98"/>
        <end position="198"/>
    </location>
</feature>
<name>A0A7U6GL03_9GAMM</name>
<dbReference type="InterPro" id="IPR001433">
    <property type="entry name" value="OxRdtase_FAD/NAD-bd"/>
</dbReference>
<dbReference type="OrthoDB" id="9806195at2"/>
<evidence type="ECO:0000313" key="3">
    <source>
        <dbReference type="EMBL" id="BAO45528.1"/>
    </source>
</evidence>
<dbReference type="SUPFAM" id="SSF52343">
    <property type="entry name" value="Ferredoxin reductase-like, C-terminal NADP-linked domain"/>
    <property type="match status" value="1"/>
</dbReference>
<reference evidence="3 4" key="1">
    <citation type="journal article" date="2014" name="PLoS ONE">
        <title>Physiological and genomic features of a novel sulfur-oxidizing gammaproteobacterium belonging to a previously uncultivated symbiotic lineage isolated from a hydrothermal vent.</title>
        <authorList>
            <person name="Nunoura T."/>
            <person name="Takaki Y."/>
            <person name="Kazama H."/>
            <person name="Kakuta J."/>
            <person name="Shimamura S."/>
            <person name="Makita H."/>
            <person name="Hirai M."/>
            <person name="Miyazaki M."/>
            <person name="Takai K."/>
        </authorList>
    </citation>
    <scope>NUCLEOTIDE SEQUENCE [LARGE SCALE GENOMIC DNA]</scope>
    <source>
        <strain evidence="3 4">Hiromi1</strain>
    </source>
</reference>
<evidence type="ECO:0000313" key="4">
    <source>
        <dbReference type="Proteomes" id="UP000031631"/>
    </source>
</evidence>
<dbReference type="PANTHER" id="PTHR47354">
    <property type="entry name" value="NADH OXIDOREDUCTASE HCR"/>
    <property type="match status" value="1"/>
</dbReference>
<dbReference type="GO" id="GO:0047099">
    <property type="term" value="F:CDP-4-dehydro-6-deoxyglucose reductase activity"/>
    <property type="evidence" value="ECO:0007669"/>
    <property type="project" value="UniProtKB-EC"/>
</dbReference>
<dbReference type="SUPFAM" id="SSF63380">
    <property type="entry name" value="Riboflavin synthase domain-like"/>
    <property type="match status" value="1"/>
</dbReference>
<dbReference type="Gene3D" id="3.40.50.80">
    <property type="entry name" value="Nucleotide-binding domain of ferredoxin-NADP reductase (FNR) module"/>
    <property type="match status" value="1"/>
</dbReference>
<dbReference type="Proteomes" id="UP000031631">
    <property type="component" value="Chromosome"/>
</dbReference>
<dbReference type="EMBL" id="AP012273">
    <property type="protein sequence ID" value="BAO45528.1"/>
    <property type="molecule type" value="Genomic_DNA"/>
</dbReference>
<dbReference type="InterPro" id="IPR012675">
    <property type="entry name" value="Beta-grasp_dom_sf"/>
</dbReference>
<dbReference type="Gene3D" id="3.10.20.30">
    <property type="match status" value="1"/>
</dbReference>
<dbReference type="Pfam" id="PF00970">
    <property type="entry name" value="FAD_binding_6"/>
    <property type="match status" value="1"/>
</dbReference>